<dbReference type="EMBL" id="GHES01006931">
    <property type="protein sequence ID" value="MPA37490.1"/>
    <property type="molecule type" value="Transcribed_RNA"/>
</dbReference>
<evidence type="ECO:0000256" key="5">
    <source>
        <dbReference type="ARBA" id="ARBA00022723"/>
    </source>
</evidence>
<comment type="subcellular location">
    <subcellularLocation>
        <location evidence="2">Membrane</location>
    </subcellularLocation>
</comment>
<keyword evidence="4" id="KW-0349">Heme</keyword>
<keyword evidence="10" id="KW-0732">Signal</keyword>
<organism evidence="11">
    <name type="scientific">Davidia involucrata</name>
    <name type="common">Dove tree</name>
    <dbReference type="NCBI Taxonomy" id="16924"/>
    <lineage>
        <taxon>Eukaryota</taxon>
        <taxon>Viridiplantae</taxon>
        <taxon>Streptophyta</taxon>
        <taxon>Embryophyta</taxon>
        <taxon>Tracheophyta</taxon>
        <taxon>Spermatophyta</taxon>
        <taxon>Magnoliopsida</taxon>
        <taxon>eudicotyledons</taxon>
        <taxon>Gunneridae</taxon>
        <taxon>Pentapetalae</taxon>
        <taxon>asterids</taxon>
        <taxon>Cornales</taxon>
        <taxon>Nyssaceae</taxon>
        <taxon>Davidia</taxon>
    </lineage>
</organism>
<dbReference type="SUPFAM" id="SSF48264">
    <property type="entry name" value="Cytochrome P450"/>
    <property type="match status" value="1"/>
</dbReference>
<dbReference type="GO" id="GO:0004497">
    <property type="term" value="F:monooxygenase activity"/>
    <property type="evidence" value="ECO:0007669"/>
    <property type="project" value="UniProtKB-KW"/>
</dbReference>
<gene>
    <name evidence="11" type="ORF">Din_006931</name>
</gene>
<sequence length="102" mass="11387">MSPFIFAILLVLLGALWAFINLRTHRKNDRKLPPGPSALPIIGNLHMLGKLPHRALQELARKYGPIMSMRLGYVPTIIVSSPQAAELFLKTYDTVTSQCCKD</sequence>
<dbReference type="AlphaFoldDB" id="A0A5B6Z002"/>
<evidence type="ECO:0000256" key="6">
    <source>
        <dbReference type="ARBA" id="ARBA00023002"/>
    </source>
</evidence>
<evidence type="ECO:0000256" key="3">
    <source>
        <dbReference type="ARBA" id="ARBA00010617"/>
    </source>
</evidence>
<dbReference type="PANTHER" id="PTHR47943:SF9">
    <property type="entry name" value="CYTOCHROME P450"/>
    <property type="match status" value="1"/>
</dbReference>
<dbReference type="PANTHER" id="PTHR47943">
    <property type="entry name" value="CYTOCHROME P450 93A3-LIKE"/>
    <property type="match status" value="1"/>
</dbReference>
<keyword evidence="8" id="KW-0503">Monooxygenase</keyword>
<dbReference type="Pfam" id="PF00067">
    <property type="entry name" value="p450"/>
    <property type="match status" value="1"/>
</dbReference>
<comment type="similarity">
    <text evidence="3">Belongs to the cytochrome P450 family.</text>
</comment>
<evidence type="ECO:0000256" key="1">
    <source>
        <dbReference type="ARBA" id="ARBA00001971"/>
    </source>
</evidence>
<dbReference type="InterPro" id="IPR036396">
    <property type="entry name" value="Cyt_P450_sf"/>
</dbReference>
<reference evidence="11" key="1">
    <citation type="submission" date="2019-08" db="EMBL/GenBank/DDBJ databases">
        <title>Reference gene set and small RNA set construction with multiple tissues from Davidia involucrata Baill.</title>
        <authorList>
            <person name="Yang H."/>
            <person name="Zhou C."/>
            <person name="Li G."/>
            <person name="Wang J."/>
            <person name="Gao P."/>
            <person name="Wang M."/>
            <person name="Wang R."/>
            <person name="Zhao Y."/>
        </authorList>
    </citation>
    <scope>NUCLEOTIDE SEQUENCE</scope>
    <source>
        <tissue evidence="11">Mixed with DoveR01_LX</tissue>
    </source>
</reference>
<evidence type="ECO:0000256" key="10">
    <source>
        <dbReference type="SAM" id="SignalP"/>
    </source>
</evidence>
<name>A0A5B6Z002_DAVIN</name>
<keyword evidence="7" id="KW-0408">Iron</keyword>
<dbReference type="GO" id="GO:0005506">
    <property type="term" value="F:iron ion binding"/>
    <property type="evidence" value="ECO:0007669"/>
    <property type="project" value="InterPro"/>
</dbReference>
<evidence type="ECO:0000313" key="11">
    <source>
        <dbReference type="EMBL" id="MPA37490.1"/>
    </source>
</evidence>
<dbReference type="Gene3D" id="1.10.630.10">
    <property type="entry name" value="Cytochrome P450"/>
    <property type="match status" value="1"/>
</dbReference>
<accession>A0A5B6Z002</accession>
<dbReference type="GO" id="GO:0016705">
    <property type="term" value="F:oxidoreductase activity, acting on paired donors, with incorporation or reduction of molecular oxygen"/>
    <property type="evidence" value="ECO:0007669"/>
    <property type="project" value="InterPro"/>
</dbReference>
<comment type="cofactor">
    <cofactor evidence="1">
        <name>heme</name>
        <dbReference type="ChEBI" id="CHEBI:30413"/>
    </cofactor>
</comment>
<keyword evidence="5" id="KW-0479">Metal-binding</keyword>
<feature type="chain" id="PRO_5022914194" evidence="10">
    <location>
        <begin position="19"/>
        <end position="102"/>
    </location>
</feature>
<dbReference type="GO" id="GO:0016020">
    <property type="term" value="C:membrane"/>
    <property type="evidence" value="ECO:0007669"/>
    <property type="project" value="UniProtKB-SubCell"/>
</dbReference>
<proteinExistence type="inferred from homology"/>
<evidence type="ECO:0000256" key="2">
    <source>
        <dbReference type="ARBA" id="ARBA00004370"/>
    </source>
</evidence>
<protein>
    <submittedName>
        <fullName evidence="11">Uncharacterized protein</fullName>
    </submittedName>
</protein>
<keyword evidence="6" id="KW-0560">Oxidoreductase</keyword>
<evidence type="ECO:0000256" key="7">
    <source>
        <dbReference type="ARBA" id="ARBA00023004"/>
    </source>
</evidence>
<keyword evidence="9" id="KW-0472">Membrane</keyword>
<dbReference type="GO" id="GO:0020037">
    <property type="term" value="F:heme binding"/>
    <property type="evidence" value="ECO:0007669"/>
    <property type="project" value="InterPro"/>
</dbReference>
<evidence type="ECO:0000256" key="8">
    <source>
        <dbReference type="ARBA" id="ARBA00023033"/>
    </source>
</evidence>
<feature type="signal peptide" evidence="10">
    <location>
        <begin position="1"/>
        <end position="18"/>
    </location>
</feature>
<evidence type="ECO:0000256" key="9">
    <source>
        <dbReference type="ARBA" id="ARBA00023136"/>
    </source>
</evidence>
<dbReference type="InterPro" id="IPR001128">
    <property type="entry name" value="Cyt_P450"/>
</dbReference>
<evidence type="ECO:0000256" key="4">
    <source>
        <dbReference type="ARBA" id="ARBA00022617"/>
    </source>
</evidence>